<feature type="compositionally biased region" description="Polar residues" evidence="1">
    <location>
        <begin position="273"/>
        <end position="287"/>
    </location>
</feature>
<keyword evidence="2" id="KW-0378">Hydrolase</keyword>
<keyword evidence="2" id="KW-0482">Metalloprotease</keyword>
<organism evidence="2 3">
    <name type="scientific">Elysia marginata</name>
    <dbReference type="NCBI Taxonomy" id="1093978"/>
    <lineage>
        <taxon>Eukaryota</taxon>
        <taxon>Metazoa</taxon>
        <taxon>Spiralia</taxon>
        <taxon>Lophotrochozoa</taxon>
        <taxon>Mollusca</taxon>
        <taxon>Gastropoda</taxon>
        <taxon>Heterobranchia</taxon>
        <taxon>Euthyneura</taxon>
        <taxon>Panpulmonata</taxon>
        <taxon>Sacoglossa</taxon>
        <taxon>Placobranchoidea</taxon>
        <taxon>Plakobranchidae</taxon>
        <taxon>Elysia</taxon>
    </lineage>
</organism>
<dbReference type="GO" id="GO:0008237">
    <property type="term" value="F:metallopeptidase activity"/>
    <property type="evidence" value="ECO:0007669"/>
    <property type="project" value="UniProtKB-KW"/>
</dbReference>
<protein>
    <submittedName>
        <fullName evidence="2">A disintegrin and metalloproteinase with thrombospondin motifs 18</fullName>
    </submittedName>
</protein>
<dbReference type="AlphaFoldDB" id="A0AAV4HT96"/>
<proteinExistence type="predicted"/>
<dbReference type="EMBL" id="BMAT01009203">
    <property type="protein sequence ID" value="GFS01174.1"/>
    <property type="molecule type" value="Genomic_DNA"/>
</dbReference>
<feature type="compositionally biased region" description="Basic and acidic residues" evidence="1">
    <location>
        <begin position="206"/>
        <end position="251"/>
    </location>
</feature>
<accession>A0AAV4HT96</accession>
<sequence>MLMESNNIKNPPSPTTIFNTLLNFKQPNLTCFCLSFPQECPYGDRYPKWCPTVTPYRCYNETVREWCCTSCSQLHNASRGGCEYGDKFENCEDLIYPYACYHPTNQDACCGFCSIYSNVIEGADDTCKYGDKQAWCWKLTLTYDESEWCPLDAENDHCCGTCRYNNSAVPVFGYRLLEEGFDQVTFLGNQFKTEVRAAVEERKKEEEALKQKEEEKKKAEEERRKQSEKVEAQKEEAGEVLRLGESREPDKTANSSLESDDTESVNIARVDNEISTSADDVVQTTVSPPLELV</sequence>
<reference evidence="2 3" key="1">
    <citation type="journal article" date="2021" name="Elife">
        <title>Chloroplast acquisition without the gene transfer in kleptoplastic sea slugs, Plakobranchus ocellatus.</title>
        <authorList>
            <person name="Maeda T."/>
            <person name="Takahashi S."/>
            <person name="Yoshida T."/>
            <person name="Shimamura S."/>
            <person name="Takaki Y."/>
            <person name="Nagai Y."/>
            <person name="Toyoda A."/>
            <person name="Suzuki Y."/>
            <person name="Arimoto A."/>
            <person name="Ishii H."/>
            <person name="Satoh N."/>
            <person name="Nishiyama T."/>
            <person name="Hasebe M."/>
            <person name="Maruyama T."/>
            <person name="Minagawa J."/>
            <person name="Obokata J."/>
            <person name="Shigenobu S."/>
        </authorList>
    </citation>
    <scope>NUCLEOTIDE SEQUENCE [LARGE SCALE GENOMIC DNA]</scope>
</reference>
<comment type="caution">
    <text evidence="2">The sequence shown here is derived from an EMBL/GenBank/DDBJ whole genome shotgun (WGS) entry which is preliminary data.</text>
</comment>
<name>A0AAV4HT96_9GAST</name>
<keyword evidence="3" id="KW-1185">Reference proteome</keyword>
<evidence type="ECO:0000256" key="1">
    <source>
        <dbReference type="SAM" id="MobiDB-lite"/>
    </source>
</evidence>
<evidence type="ECO:0000313" key="2">
    <source>
        <dbReference type="EMBL" id="GFS01174.1"/>
    </source>
</evidence>
<gene>
    <name evidence="2" type="ORF">ElyMa_004574600</name>
</gene>
<dbReference type="Proteomes" id="UP000762676">
    <property type="component" value="Unassembled WGS sequence"/>
</dbReference>
<keyword evidence="2" id="KW-0645">Protease</keyword>
<feature type="region of interest" description="Disordered" evidence="1">
    <location>
        <begin position="206"/>
        <end position="293"/>
    </location>
</feature>
<evidence type="ECO:0000313" key="3">
    <source>
        <dbReference type="Proteomes" id="UP000762676"/>
    </source>
</evidence>